<gene>
    <name evidence="1" type="ORF">Pan161_06120</name>
</gene>
<organism evidence="1 2">
    <name type="scientific">Gimesia algae</name>
    <dbReference type="NCBI Taxonomy" id="2527971"/>
    <lineage>
        <taxon>Bacteria</taxon>
        <taxon>Pseudomonadati</taxon>
        <taxon>Planctomycetota</taxon>
        <taxon>Planctomycetia</taxon>
        <taxon>Planctomycetales</taxon>
        <taxon>Planctomycetaceae</taxon>
        <taxon>Gimesia</taxon>
    </lineage>
</organism>
<evidence type="ECO:0000313" key="1">
    <source>
        <dbReference type="EMBL" id="QDT88992.1"/>
    </source>
</evidence>
<dbReference type="Proteomes" id="UP000316855">
    <property type="component" value="Chromosome"/>
</dbReference>
<reference evidence="1 2" key="1">
    <citation type="submission" date="2019-02" db="EMBL/GenBank/DDBJ databases">
        <title>Deep-cultivation of Planctomycetes and their phenomic and genomic characterization uncovers novel biology.</title>
        <authorList>
            <person name="Wiegand S."/>
            <person name="Jogler M."/>
            <person name="Boedeker C."/>
            <person name="Pinto D."/>
            <person name="Vollmers J."/>
            <person name="Rivas-Marin E."/>
            <person name="Kohn T."/>
            <person name="Peeters S.H."/>
            <person name="Heuer A."/>
            <person name="Rast P."/>
            <person name="Oberbeckmann S."/>
            <person name="Bunk B."/>
            <person name="Jeske O."/>
            <person name="Meyerdierks A."/>
            <person name="Storesund J.E."/>
            <person name="Kallscheuer N."/>
            <person name="Luecker S."/>
            <person name="Lage O.M."/>
            <person name="Pohl T."/>
            <person name="Merkel B.J."/>
            <person name="Hornburger P."/>
            <person name="Mueller R.-W."/>
            <person name="Bruemmer F."/>
            <person name="Labrenz M."/>
            <person name="Spormann A.M."/>
            <person name="Op den Camp H."/>
            <person name="Overmann J."/>
            <person name="Amann R."/>
            <person name="Jetten M.S.M."/>
            <person name="Mascher T."/>
            <person name="Medema M.H."/>
            <person name="Devos D.P."/>
            <person name="Kaster A.-K."/>
            <person name="Ovreas L."/>
            <person name="Rohde M."/>
            <person name="Galperin M.Y."/>
            <person name="Jogler C."/>
        </authorList>
    </citation>
    <scope>NUCLEOTIDE SEQUENCE [LARGE SCALE GENOMIC DNA]</scope>
    <source>
        <strain evidence="1 2">Pan161</strain>
    </source>
</reference>
<sequence>MWSPSKFKLEHHNMRGFHSKIYNSREEDICENLRICLQKMMIELSARHSENLELILTGEVQYQNRTISSHYS</sequence>
<accession>A0A517V7N7</accession>
<keyword evidence="2" id="KW-1185">Reference proteome</keyword>
<evidence type="ECO:0000313" key="2">
    <source>
        <dbReference type="Proteomes" id="UP000316855"/>
    </source>
</evidence>
<dbReference type="EMBL" id="CP036343">
    <property type="protein sequence ID" value="QDT88992.1"/>
    <property type="molecule type" value="Genomic_DNA"/>
</dbReference>
<dbReference type="KEGG" id="gax:Pan161_06120"/>
<dbReference type="AlphaFoldDB" id="A0A517V7N7"/>
<name>A0A517V7N7_9PLAN</name>
<proteinExistence type="predicted"/>
<protein>
    <submittedName>
        <fullName evidence="1">Uncharacterized protein</fullName>
    </submittedName>
</protein>